<feature type="compositionally biased region" description="Polar residues" evidence="1">
    <location>
        <begin position="195"/>
        <end position="207"/>
    </location>
</feature>
<organism evidence="3 4">
    <name type="scientific">Tilletiaria anomala (strain ATCC 24038 / CBS 436.72 / UBC 951)</name>
    <dbReference type="NCBI Taxonomy" id="1037660"/>
    <lineage>
        <taxon>Eukaryota</taxon>
        <taxon>Fungi</taxon>
        <taxon>Dikarya</taxon>
        <taxon>Basidiomycota</taxon>
        <taxon>Ustilaginomycotina</taxon>
        <taxon>Exobasidiomycetes</taxon>
        <taxon>Georgefischeriales</taxon>
        <taxon>Tilletiariaceae</taxon>
        <taxon>Tilletiaria</taxon>
    </lineage>
</organism>
<keyword evidence="2" id="KW-0812">Transmembrane</keyword>
<feature type="transmembrane region" description="Helical" evidence="2">
    <location>
        <begin position="456"/>
        <end position="479"/>
    </location>
</feature>
<name>A0A066VKA0_TILAU</name>
<feature type="transmembrane region" description="Helical" evidence="2">
    <location>
        <begin position="93"/>
        <end position="111"/>
    </location>
</feature>
<gene>
    <name evidence="3" type="ORF">K437DRAFT_275308</name>
</gene>
<evidence type="ECO:0000313" key="3">
    <source>
        <dbReference type="EMBL" id="KDN41861.1"/>
    </source>
</evidence>
<dbReference type="EMBL" id="JMSN01000075">
    <property type="protein sequence ID" value="KDN41861.1"/>
    <property type="molecule type" value="Genomic_DNA"/>
</dbReference>
<reference evidence="3 4" key="1">
    <citation type="submission" date="2014-05" db="EMBL/GenBank/DDBJ databases">
        <title>Draft genome sequence of a rare smut relative, Tilletiaria anomala UBC 951.</title>
        <authorList>
            <consortium name="DOE Joint Genome Institute"/>
            <person name="Toome M."/>
            <person name="Kuo A."/>
            <person name="Henrissat B."/>
            <person name="Lipzen A."/>
            <person name="Tritt A."/>
            <person name="Yoshinaga Y."/>
            <person name="Zane M."/>
            <person name="Barry K."/>
            <person name="Grigoriev I.V."/>
            <person name="Spatafora J.W."/>
            <person name="Aimea M.C."/>
        </authorList>
    </citation>
    <scope>NUCLEOTIDE SEQUENCE [LARGE SCALE GENOMIC DNA]</scope>
    <source>
        <strain evidence="3 4">UBC 951</strain>
    </source>
</reference>
<dbReference type="SUPFAM" id="SSF103473">
    <property type="entry name" value="MFS general substrate transporter"/>
    <property type="match status" value="2"/>
</dbReference>
<sequence length="609" mass="63414">MAAQTRPSRHSRLGLASHITKVNLLGGALHATASVCFLVLLNSLQPTLISQLATDCNGQGPSGPANGSGLCIELSLKGGKEARAAFGRLNSTLLLLDEGISIFLVLIWGSLAEVIGIRWVASAGYVLIAVGLSLFALAQNAWQDLLVARLVFALGASAVTSMLSGLLASYSATRADDPAPAPSRLTPPSEETPLLNRSQTISTSQPSGAGKLASCAGVLTGVGALIAVFGLDRLPPLIERWLDQHEVHGRKKGNHGVSLDANLHKGLQYTFALCAALAVLVAIILVSTLPTYDLKAESSELLVGREEPIYAEMEADVTPSAAAEAAFQPEGSSHSRWRRSLRGAPAAATSSVLSNERQARRLRLQARLARRGVFKRTLVKLCKGLLQGIFDAARSRTLVGAYIGGAMARATTIGTTAFLPLLVAHFFYTSGICTDIPDPTLPTCEIKRKCRQAFRWTSIISGVAQLSALLLSPFIGVIADAFSPEATMGAAATCGLMGYLLFAYGLPGGIDGDPRSTTAIVAAALIGICQIGTIICSLALLAKARRLKGFAAGSLAGAYSFFGGIGIVAVSSVGALLFDLYVPSPFIMMAALAAGTAVAAIFISILPPV</sequence>
<evidence type="ECO:0000256" key="1">
    <source>
        <dbReference type="SAM" id="MobiDB-lite"/>
    </source>
</evidence>
<dbReference type="InParanoid" id="A0A066VKA0"/>
<dbReference type="Gene3D" id="1.20.1250.20">
    <property type="entry name" value="MFS general substrate transporter like domains"/>
    <property type="match status" value="1"/>
</dbReference>
<keyword evidence="2" id="KW-0472">Membrane</keyword>
<feature type="transmembrane region" description="Helical" evidence="2">
    <location>
        <begin position="150"/>
        <end position="170"/>
    </location>
</feature>
<dbReference type="GeneID" id="25266624"/>
<feature type="transmembrane region" description="Helical" evidence="2">
    <location>
        <begin position="554"/>
        <end position="578"/>
    </location>
</feature>
<protein>
    <recommendedName>
        <fullName evidence="5">MFS general substrate transporter</fullName>
    </recommendedName>
</protein>
<dbReference type="STRING" id="1037660.A0A066VKA0"/>
<keyword evidence="4" id="KW-1185">Reference proteome</keyword>
<keyword evidence="2" id="KW-1133">Transmembrane helix</keyword>
<feature type="transmembrane region" description="Helical" evidence="2">
    <location>
        <begin position="518"/>
        <end position="542"/>
    </location>
</feature>
<accession>A0A066VKA0</accession>
<evidence type="ECO:0008006" key="5">
    <source>
        <dbReference type="Google" id="ProtNLM"/>
    </source>
</evidence>
<feature type="transmembrane region" description="Helical" evidence="2">
    <location>
        <begin position="584"/>
        <end position="606"/>
    </location>
</feature>
<evidence type="ECO:0000313" key="4">
    <source>
        <dbReference type="Proteomes" id="UP000027361"/>
    </source>
</evidence>
<dbReference type="PANTHER" id="PTHR23524">
    <property type="entry name" value="TRANSPORTER, PUTATIVE (AFU_ORTHOLOGUE AFUA_8G04850)-RELATED"/>
    <property type="match status" value="1"/>
</dbReference>
<proteinExistence type="predicted"/>
<dbReference type="PANTHER" id="PTHR23524:SF1">
    <property type="entry name" value="MRH DOMAIN-CONTAINING PROTEIN-RELATED"/>
    <property type="match status" value="1"/>
</dbReference>
<dbReference type="InterPro" id="IPR036259">
    <property type="entry name" value="MFS_trans_sf"/>
</dbReference>
<dbReference type="OrthoDB" id="18110at2759"/>
<dbReference type="RefSeq" id="XP_013241862.1">
    <property type="nucleotide sequence ID" value="XM_013386408.1"/>
</dbReference>
<dbReference type="AlphaFoldDB" id="A0A066VKA0"/>
<feature type="transmembrane region" description="Helical" evidence="2">
    <location>
        <begin position="486"/>
        <end position="506"/>
    </location>
</feature>
<feature type="region of interest" description="Disordered" evidence="1">
    <location>
        <begin position="175"/>
        <end position="210"/>
    </location>
</feature>
<comment type="caution">
    <text evidence="3">The sequence shown here is derived from an EMBL/GenBank/DDBJ whole genome shotgun (WGS) entry which is preliminary data.</text>
</comment>
<dbReference type="Proteomes" id="UP000027361">
    <property type="component" value="Unassembled WGS sequence"/>
</dbReference>
<dbReference type="HOGENOM" id="CLU_025083_0_0_1"/>
<evidence type="ECO:0000256" key="2">
    <source>
        <dbReference type="SAM" id="Phobius"/>
    </source>
</evidence>
<feature type="transmembrane region" description="Helical" evidence="2">
    <location>
        <begin position="117"/>
        <end position="138"/>
    </location>
</feature>
<feature type="transmembrane region" description="Helical" evidence="2">
    <location>
        <begin position="269"/>
        <end position="289"/>
    </location>
</feature>